<organism evidence="2 3">
    <name type="scientific">Novosphingobium kunmingense</name>
    <dbReference type="NCBI Taxonomy" id="1211806"/>
    <lineage>
        <taxon>Bacteria</taxon>
        <taxon>Pseudomonadati</taxon>
        <taxon>Pseudomonadota</taxon>
        <taxon>Alphaproteobacteria</taxon>
        <taxon>Sphingomonadales</taxon>
        <taxon>Sphingomonadaceae</taxon>
        <taxon>Novosphingobium</taxon>
    </lineage>
</organism>
<evidence type="ECO:0000259" key="1">
    <source>
        <dbReference type="Pfam" id="PF18536"/>
    </source>
</evidence>
<sequence length="454" mass="50905">MLKEAIRPTTIVGIKRLATQHKKTAGISHREALDFASRKAGYQSFDHARRMLGSNDNVTGDGHSLFLTYYWYDRKPYRAGRETIEIRLSRPLSEICSKDGLREGRVTAGMRLVTPDHLVHDFLAQSQDYARGELCKLVRSLRFMEATGLEPCSWRRARAAMPDREDELPGKDHGTEWYDPRTGHVILLDEPYSAAVVSPERGAWAARNGWHLQASSWPGIYSPYACALFVAAKADGDLDFASLMAKIDGLSPPVTADAWPGVSVPGHETFHSPMAITPQDKRRSRARGTVYQMSSKTTVPSSARWNALRKPVGTFGLDTHVEAGRMIRALLYSASKPYAVNARFETLRCTLESWLAMETREEDMSRREFLDAYYGAFDKEDPLVVEAESSDGVIAMLSKLRAMLTGAYPDCAPLRRLTGRIDTAVKMTTRHRVREEARLQASLARTKTGRRSLH</sequence>
<dbReference type="RefSeq" id="WP_100868311.1">
    <property type="nucleotide sequence ID" value="NZ_PHUF01000006.1"/>
</dbReference>
<dbReference type="Pfam" id="PF18536">
    <property type="entry name" value="DUF5623"/>
    <property type="match status" value="1"/>
</dbReference>
<protein>
    <recommendedName>
        <fullName evidence="1">DUF5623 domain-containing protein</fullName>
    </recommendedName>
</protein>
<evidence type="ECO:0000313" key="3">
    <source>
        <dbReference type="Proteomes" id="UP000232587"/>
    </source>
</evidence>
<dbReference type="AlphaFoldDB" id="A0A2N0H442"/>
<proteinExistence type="predicted"/>
<keyword evidence="3" id="KW-1185">Reference proteome</keyword>
<evidence type="ECO:0000313" key="2">
    <source>
        <dbReference type="EMBL" id="PKB13689.1"/>
    </source>
</evidence>
<gene>
    <name evidence="2" type="ORF">B0I00_3130</name>
</gene>
<dbReference type="Gene3D" id="1.20.1260.40">
    <property type="match status" value="1"/>
</dbReference>
<feature type="domain" description="DUF5623" evidence="1">
    <location>
        <begin position="309"/>
        <end position="426"/>
    </location>
</feature>
<dbReference type="Proteomes" id="UP000232587">
    <property type="component" value="Unassembled WGS sequence"/>
</dbReference>
<dbReference type="OrthoDB" id="6059332at2"/>
<reference evidence="2 3" key="1">
    <citation type="submission" date="2017-11" db="EMBL/GenBank/DDBJ databases">
        <title>Genomic Encyclopedia of Type Strains, Phase III (KMG-III): the genomes of soil and plant-associated and newly described type strains.</title>
        <authorList>
            <person name="Whitman W."/>
        </authorList>
    </citation>
    <scope>NUCLEOTIDE SEQUENCE [LARGE SCALE GENOMIC DNA]</scope>
    <source>
        <strain evidence="2 3">CGMCC 1.12274</strain>
    </source>
</reference>
<dbReference type="EMBL" id="PHUF01000006">
    <property type="protein sequence ID" value="PKB13689.1"/>
    <property type="molecule type" value="Genomic_DNA"/>
</dbReference>
<name>A0A2N0H442_9SPHN</name>
<accession>A0A2N0H442</accession>
<dbReference type="InterPro" id="IPR040531">
    <property type="entry name" value="DUF5623"/>
</dbReference>
<comment type="caution">
    <text evidence="2">The sequence shown here is derived from an EMBL/GenBank/DDBJ whole genome shotgun (WGS) entry which is preliminary data.</text>
</comment>